<evidence type="ECO:0000313" key="2">
    <source>
        <dbReference type="EMBL" id="KAI1695919.1"/>
    </source>
</evidence>
<reference evidence="2" key="1">
    <citation type="submission" date="2022-01" db="EMBL/GenBank/DDBJ databases">
        <title>Genome Sequence Resource for Two Populations of Ditylenchus destructor, the Migratory Endoparasitic Phytonematode.</title>
        <authorList>
            <person name="Zhang H."/>
            <person name="Lin R."/>
            <person name="Xie B."/>
        </authorList>
    </citation>
    <scope>NUCLEOTIDE SEQUENCE</scope>
    <source>
        <strain evidence="2">BazhouSP</strain>
    </source>
</reference>
<keyword evidence="1" id="KW-0732">Signal</keyword>
<proteinExistence type="predicted"/>
<evidence type="ECO:0000256" key="1">
    <source>
        <dbReference type="SAM" id="SignalP"/>
    </source>
</evidence>
<comment type="caution">
    <text evidence="2">The sequence shown here is derived from an EMBL/GenBank/DDBJ whole genome shotgun (WGS) entry which is preliminary data.</text>
</comment>
<dbReference type="AlphaFoldDB" id="A0AAD4MI71"/>
<sequence>MNRSTLLVFLCVFALSEVLLAAELGRFRAVAAMKNSSGMRHIRSTNCGPTDSQCDELCKFLKAGNGRKSLHLPHTACKCDILDKSMTKEDCVQACKILGGRDKKGLEGTQKFLTGTTVALGLIGAIATVATAGAAAPVFAPMVGAMAAGSGFLGGIVSIFSPSKESECTPPDPRIQEIKDLVEKIMPAIKELTNIVIEKFDGLQKHIDQAVAELKAAIDQTQAVIFQSDWRTNVVVPMEQLRMFAGNILSANMTNARGDVVSMANVCKSPQGNPLVIASHIWGMYGDGCKKKAGETRKVEGPFCDINSPHYAGPCPEIESLCYSELFIRSSGHNHAAASQLFNIVAGTLLELTTYHTMCVNFTYDDPQVVASQNNAFINETNKTLDQMQKIIIAETERYWPEPAEKYIASFMGGPSAEENSQAAYNALNGRYSWYHHQLFLVRKKDRGELAFAAQAYELPMVIEETEQHKNVNDELFVIRYRVAADWELPDKHGHYLNYIEWLKKQVPHDAGCYEAGADSDTVKGCLIVATAKNGDVGKLNKTLAEYADGEIHGGRNHGFIHVETYGVGLDVYKYGQCDEQVCYNVIADIDAVIHYM</sequence>
<protein>
    <submittedName>
        <fullName evidence="2">Uncharacterized protein</fullName>
    </submittedName>
</protein>
<organism evidence="2 3">
    <name type="scientific">Ditylenchus destructor</name>
    <dbReference type="NCBI Taxonomy" id="166010"/>
    <lineage>
        <taxon>Eukaryota</taxon>
        <taxon>Metazoa</taxon>
        <taxon>Ecdysozoa</taxon>
        <taxon>Nematoda</taxon>
        <taxon>Chromadorea</taxon>
        <taxon>Rhabditida</taxon>
        <taxon>Tylenchina</taxon>
        <taxon>Tylenchomorpha</taxon>
        <taxon>Sphaerularioidea</taxon>
        <taxon>Anguinidae</taxon>
        <taxon>Anguininae</taxon>
        <taxon>Ditylenchus</taxon>
    </lineage>
</organism>
<keyword evidence="3" id="KW-1185">Reference proteome</keyword>
<name>A0AAD4MI71_9BILA</name>
<gene>
    <name evidence="2" type="ORF">DdX_19313</name>
</gene>
<feature type="chain" id="PRO_5042097769" evidence="1">
    <location>
        <begin position="22"/>
        <end position="597"/>
    </location>
</feature>
<feature type="signal peptide" evidence="1">
    <location>
        <begin position="1"/>
        <end position="21"/>
    </location>
</feature>
<dbReference type="EMBL" id="JAKKPZ010000362">
    <property type="protein sequence ID" value="KAI1695919.1"/>
    <property type="molecule type" value="Genomic_DNA"/>
</dbReference>
<accession>A0AAD4MI71</accession>
<dbReference type="Proteomes" id="UP001201812">
    <property type="component" value="Unassembled WGS sequence"/>
</dbReference>
<evidence type="ECO:0000313" key="3">
    <source>
        <dbReference type="Proteomes" id="UP001201812"/>
    </source>
</evidence>